<name>A0ABN1GZM0_9CAUL</name>
<sequence>MTHSPFALNRRLLLGGSLAGIGLAYAGQAAAQTSGARNKLVVVIARGAMDGLSVTVPHADPNYRNLRGGLAIGAPGQANGALALDDSFGLHPALPGLKAMYDAGQMRFAAAAAIPVRVRSHFDAQDVLENGGEGLRQQADGWLNRALVAAGGSGAVKGLSIGAQTPLILRGQAETSSWAPGGLVKGEDRIASLLQDLYVDDPMLQGNLARGLETEALAAAGGDTSLRRNDVNGLGQAVARLMTGEDGADVVALSIDGWDTHARQNAQLQTRLTGLDQVIGGLHDGLGDQWANTVVVVATEFGRTARANGTQGTDHGTGSSMLLTGGALKPGGMIGDWPTLADNRLFESRDLTPTIDVRSVFKGVLRDHIGVDRAALDQRVFPGSAAEAPTMEGLV</sequence>
<dbReference type="RefSeq" id="WP_343793536.1">
    <property type="nucleotide sequence ID" value="NZ_BAAAGA010000005.1"/>
</dbReference>
<organism evidence="2 3">
    <name type="scientific">Brevundimonas kwangchunensis</name>
    <dbReference type="NCBI Taxonomy" id="322163"/>
    <lineage>
        <taxon>Bacteria</taxon>
        <taxon>Pseudomonadati</taxon>
        <taxon>Pseudomonadota</taxon>
        <taxon>Alphaproteobacteria</taxon>
        <taxon>Caulobacterales</taxon>
        <taxon>Caulobacteraceae</taxon>
        <taxon>Brevundimonas</taxon>
    </lineage>
</organism>
<dbReference type="PANTHER" id="PTHR43737">
    <property type="entry name" value="BLL7424 PROTEIN"/>
    <property type="match status" value="1"/>
</dbReference>
<dbReference type="PANTHER" id="PTHR43737:SF1">
    <property type="entry name" value="DUF1501 DOMAIN-CONTAINING PROTEIN"/>
    <property type="match status" value="1"/>
</dbReference>
<comment type="caution">
    <text evidence="2">The sequence shown here is derived from an EMBL/GenBank/DDBJ whole genome shotgun (WGS) entry which is preliminary data.</text>
</comment>
<protein>
    <submittedName>
        <fullName evidence="2">DUF1501 domain-containing protein</fullName>
    </submittedName>
</protein>
<keyword evidence="3" id="KW-1185">Reference proteome</keyword>
<dbReference type="InterPro" id="IPR010869">
    <property type="entry name" value="DUF1501"/>
</dbReference>
<proteinExistence type="predicted"/>
<keyword evidence="1" id="KW-0732">Signal</keyword>
<dbReference type="InterPro" id="IPR006311">
    <property type="entry name" value="TAT_signal"/>
</dbReference>
<evidence type="ECO:0000313" key="2">
    <source>
        <dbReference type="EMBL" id="GAA0624632.1"/>
    </source>
</evidence>
<feature type="signal peptide" evidence="1">
    <location>
        <begin position="1"/>
        <end position="26"/>
    </location>
</feature>
<dbReference type="Proteomes" id="UP001501352">
    <property type="component" value="Unassembled WGS sequence"/>
</dbReference>
<evidence type="ECO:0000313" key="3">
    <source>
        <dbReference type="Proteomes" id="UP001501352"/>
    </source>
</evidence>
<gene>
    <name evidence="2" type="ORF">GCM10009422_21230</name>
</gene>
<dbReference type="PROSITE" id="PS51318">
    <property type="entry name" value="TAT"/>
    <property type="match status" value="1"/>
</dbReference>
<dbReference type="Pfam" id="PF07394">
    <property type="entry name" value="DUF1501"/>
    <property type="match status" value="1"/>
</dbReference>
<accession>A0ABN1GZM0</accession>
<evidence type="ECO:0000256" key="1">
    <source>
        <dbReference type="SAM" id="SignalP"/>
    </source>
</evidence>
<feature type="chain" id="PRO_5045271816" evidence="1">
    <location>
        <begin position="27"/>
        <end position="395"/>
    </location>
</feature>
<dbReference type="EMBL" id="BAAAGA010000005">
    <property type="protein sequence ID" value="GAA0624632.1"/>
    <property type="molecule type" value="Genomic_DNA"/>
</dbReference>
<reference evidence="2 3" key="1">
    <citation type="journal article" date="2019" name="Int. J. Syst. Evol. Microbiol.">
        <title>The Global Catalogue of Microorganisms (GCM) 10K type strain sequencing project: providing services to taxonomists for standard genome sequencing and annotation.</title>
        <authorList>
            <consortium name="The Broad Institute Genomics Platform"/>
            <consortium name="The Broad Institute Genome Sequencing Center for Infectious Disease"/>
            <person name="Wu L."/>
            <person name="Ma J."/>
        </authorList>
    </citation>
    <scope>NUCLEOTIDE SEQUENCE [LARGE SCALE GENOMIC DNA]</scope>
    <source>
        <strain evidence="2 3">JCM 12928</strain>
    </source>
</reference>